<dbReference type="RefSeq" id="WP_033190990.1">
    <property type="nucleotide sequence ID" value="NZ_CP026721.1"/>
</dbReference>
<accession>A0ABX5QQG0</accession>
<gene>
    <name evidence="1" type="ORF">CBS1_01765</name>
</gene>
<dbReference type="SUPFAM" id="SSF52833">
    <property type="entry name" value="Thioredoxin-like"/>
    <property type="match status" value="1"/>
</dbReference>
<protein>
    <recommendedName>
        <fullName evidence="3">Thioredoxin-like [2Fe-2S] ferredoxin</fullName>
    </recommendedName>
</protein>
<dbReference type="Pfam" id="PF01257">
    <property type="entry name" value="2Fe-2S_thioredx"/>
    <property type="match status" value="1"/>
</dbReference>
<dbReference type="CDD" id="cd02980">
    <property type="entry name" value="TRX_Fd_family"/>
    <property type="match status" value="1"/>
</dbReference>
<organism evidence="1 2">
    <name type="scientific">Fervidobacterium changbaicum</name>
    <dbReference type="NCBI Taxonomy" id="310769"/>
    <lineage>
        <taxon>Bacteria</taxon>
        <taxon>Thermotogati</taxon>
        <taxon>Thermotogota</taxon>
        <taxon>Thermotogae</taxon>
        <taxon>Thermotogales</taxon>
        <taxon>Fervidobacteriaceae</taxon>
        <taxon>Fervidobacterium</taxon>
    </lineage>
</organism>
<sequence length="98" mass="10632">MNDSKSSEKEAIVYVCLGSSCHLKGAYKVVEKLRDLFADENIEMRGSLCMGNCSKGVNVKVGDEIFENISESNVEELVGKIKESLVSLSGSKKVGEGR</sequence>
<dbReference type="Gene3D" id="3.40.30.10">
    <property type="entry name" value="Glutaredoxin"/>
    <property type="match status" value="1"/>
</dbReference>
<proteinExistence type="predicted"/>
<dbReference type="InterPro" id="IPR036249">
    <property type="entry name" value="Thioredoxin-like_sf"/>
</dbReference>
<evidence type="ECO:0000313" key="2">
    <source>
        <dbReference type="Proteomes" id="UP000288947"/>
    </source>
</evidence>
<name>A0ABX5QQG0_9BACT</name>
<evidence type="ECO:0008006" key="3">
    <source>
        <dbReference type="Google" id="ProtNLM"/>
    </source>
</evidence>
<dbReference type="EMBL" id="CP026721">
    <property type="protein sequence ID" value="QAV32598.1"/>
    <property type="molecule type" value="Genomic_DNA"/>
</dbReference>
<reference evidence="1 2" key="1">
    <citation type="submission" date="2018-01" db="EMBL/GenBank/DDBJ databases">
        <title>The whole genome sequencing and assembly of Fervidobacterium changbaicum CBS-1 strain.</title>
        <authorList>
            <person name="Kim J.-Y."/>
            <person name="Park M.-K."/>
            <person name="Yi H."/>
            <person name="Bahn Y.-S."/>
            <person name="Kim J.F."/>
            <person name="Lee D.-W."/>
        </authorList>
    </citation>
    <scope>NUCLEOTIDE SEQUENCE [LARGE SCALE GENOMIC DNA]</scope>
    <source>
        <strain evidence="1 2">CBS-1</strain>
    </source>
</reference>
<evidence type="ECO:0000313" key="1">
    <source>
        <dbReference type="EMBL" id="QAV32598.1"/>
    </source>
</evidence>
<dbReference type="Proteomes" id="UP000288947">
    <property type="component" value="Chromosome"/>
</dbReference>
<keyword evidence="2" id="KW-1185">Reference proteome</keyword>
<dbReference type="PROSITE" id="PS51257">
    <property type="entry name" value="PROKAR_LIPOPROTEIN"/>
    <property type="match status" value="1"/>
</dbReference>